<dbReference type="AlphaFoldDB" id="C8ND78"/>
<accession>C8ND78</accession>
<reference evidence="1 2" key="1">
    <citation type="submission" date="2009-08" db="EMBL/GenBank/DDBJ databases">
        <authorList>
            <person name="Qin X."/>
            <person name="Bachman B."/>
            <person name="Battles P."/>
            <person name="Bell A."/>
            <person name="Bess C."/>
            <person name="Bickham C."/>
            <person name="Chaboub L."/>
            <person name="Chen D."/>
            <person name="Coyle M."/>
            <person name="Deiros D.R."/>
            <person name="Dinh H."/>
            <person name="Forbes L."/>
            <person name="Fowler G."/>
            <person name="Francisco L."/>
            <person name="Fu Q."/>
            <person name="Gubbala S."/>
            <person name="Hale W."/>
            <person name="Han Y."/>
            <person name="Hemphill L."/>
            <person name="Highlander S.K."/>
            <person name="Hirani K."/>
            <person name="Hogues M."/>
            <person name="Jackson L."/>
            <person name="Jakkamsetti A."/>
            <person name="Javaid M."/>
            <person name="Jiang H."/>
            <person name="Korchina V."/>
            <person name="Kovar C."/>
            <person name="Lara F."/>
            <person name="Lee S."/>
            <person name="Mata R."/>
            <person name="Mathew T."/>
            <person name="Moen C."/>
            <person name="Morales K."/>
            <person name="Munidasa M."/>
            <person name="Nazareth L."/>
            <person name="Ngo R."/>
            <person name="Nguyen L."/>
            <person name="Okwuonu G."/>
            <person name="Ongeri F."/>
            <person name="Patil S."/>
            <person name="Petrosino J."/>
            <person name="Pham C."/>
            <person name="Pham P."/>
            <person name="Pu L.-L."/>
            <person name="Puazo M."/>
            <person name="Raj R."/>
            <person name="Reid J."/>
            <person name="Rouhana J."/>
            <person name="Saada N."/>
            <person name="Shang Y."/>
            <person name="Simmons D."/>
            <person name="Thornton R."/>
            <person name="Warren J."/>
            <person name="Weissenberger G."/>
            <person name="Zhang J."/>
            <person name="Zhang L."/>
            <person name="Zhou C."/>
            <person name="Zhu D."/>
            <person name="Muzny D."/>
            <person name="Worley K."/>
            <person name="Gibbs R."/>
        </authorList>
    </citation>
    <scope>NUCLEOTIDE SEQUENCE [LARGE SCALE GENOMIC DNA]</scope>
    <source>
        <strain evidence="2">ATCC 15826 / DSM 8339 / NCTC 10426 / 6573</strain>
    </source>
</reference>
<dbReference type="InterPro" id="IPR024755">
    <property type="entry name" value="cpYpsA"/>
</dbReference>
<dbReference type="Gene3D" id="3.40.50.450">
    <property type="match status" value="1"/>
</dbReference>
<dbReference type="STRING" id="2718.CHUV0807_1824"/>
<name>C8ND78_CARH6</name>
<dbReference type="RefSeq" id="WP_004143197.1">
    <property type="nucleotide sequence ID" value="NZ_GG694029.1"/>
</dbReference>
<dbReference type="SUPFAM" id="SSF102405">
    <property type="entry name" value="MCP/YpsA-like"/>
    <property type="match status" value="1"/>
</dbReference>
<dbReference type="HOGENOM" id="CLU_905173_0_0_6"/>
<keyword evidence="2" id="KW-1185">Reference proteome</keyword>
<protein>
    <submittedName>
        <fullName evidence="1">Uncharacterized protein</fullName>
    </submittedName>
</protein>
<comment type="caution">
    <text evidence="1">The sequence shown here is derived from an EMBL/GenBank/DDBJ whole genome shotgun (WGS) entry which is preliminary data.</text>
</comment>
<dbReference type="EMBL" id="ACKY01000130">
    <property type="protein sequence ID" value="EEV87471.1"/>
    <property type="molecule type" value="Genomic_DNA"/>
</dbReference>
<proteinExistence type="predicted"/>
<dbReference type="Proteomes" id="UP000004870">
    <property type="component" value="Unassembled WGS sequence"/>
</dbReference>
<evidence type="ECO:0000313" key="2">
    <source>
        <dbReference type="Proteomes" id="UP000004870"/>
    </source>
</evidence>
<dbReference type="GeneID" id="84790599"/>
<organism evidence="1 2">
    <name type="scientific">Cardiobacterium hominis (strain ATCC 15826 / DSM 8339 / NCTC 10426 / 6573)</name>
    <dbReference type="NCBI Taxonomy" id="638300"/>
    <lineage>
        <taxon>Bacteria</taxon>
        <taxon>Pseudomonadati</taxon>
        <taxon>Pseudomonadota</taxon>
        <taxon>Gammaproteobacteria</taxon>
        <taxon>Cardiobacteriales</taxon>
        <taxon>Cardiobacteriaceae</taxon>
        <taxon>Cardiobacterium</taxon>
    </lineage>
</organism>
<evidence type="ECO:0000313" key="1">
    <source>
        <dbReference type="EMBL" id="EEV87471.1"/>
    </source>
</evidence>
<gene>
    <name evidence="1" type="ORF">HMPREF0198_2456</name>
</gene>
<dbReference type="Pfam" id="PF12694">
    <property type="entry name" value="cpYpsA"/>
    <property type="match status" value="1"/>
</dbReference>
<sequence>MSETGTSAFVPVLTVMVDYGNAPFLWLVERPDQGGVGGMLCESGGWEDYYPMSEALWCKFAIWAISFARMPLYMIHSDNDHWDWIAFHARGLQLARELKAEVGDAYRVVYEKPAEDPNSSLDERREVLADGSLQALPYPASRQPLLFCERIISGGQTGADRAALDFAARPYSHYLHGGWAPQGREAEDGCIPLKYQLTELPAGGYRQRTRRNVEDSDGTLIVNMGELDGGTLATKIFAEKAGKPHYVAQVDDEATDEMAASVLAWLRAHHIKTLNVAGPRESKRPGIYQQTTALLEAVDKALFEDVP</sequence>